<dbReference type="Proteomes" id="UP000230750">
    <property type="component" value="Unassembled WGS sequence"/>
</dbReference>
<evidence type="ECO:0000256" key="4">
    <source>
        <dbReference type="ARBA" id="ARBA00023136"/>
    </source>
</evidence>
<dbReference type="GO" id="GO:0006629">
    <property type="term" value="P:lipid metabolic process"/>
    <property type="evidence" value="ECO:0007669"/>
    <property type="project" value="InterPro"/>
</dbReference>
<gene>
    <name evidence="5" type="ORF">BSL78_22880</name>
</gene>
<comment type="caution">
    <text evidence="5">The sequence shown here is derived from an EMBL/GenBank/DDBJ whole genome shotgun (WGS) entry which is preliminary data.</text>
</comment>
<dbReference type="InterPro" id="IPR017946">
    <property type="entry name" value="PLC-like_Pdiesterase_TIM-brl"/>
</dbReference>
<evidence type="ECO:0000313" key="5">
    <source>
        <dbReference type="EMBL" id="PIK40282.1"/>
    </source>
</evidence>
<dbReference type="STRING" id="307972.A0A2G8JX16"/>
<organism evidence="5 6">
    <name type="scientific">Stichopus japonicus</name>
    <name type="common">Sea cucumber</name>
    <dbReference type="NCBI Taxonomy" id="307972"/>
    <lineage>
        <taxon>Eukaryota</taxon>
        <taxon>Metazoa</taxon>
        <taxon>Echinodermata</taxon>
        <taxon>Eleutherozoa</taxon>
        <taxon>Echinozoa</taxon>
        <taxon>Holothuroidea</taxon>
        <taxon>Aspidochirotacea</taxon>
        <taxon>Aspidochirotida</taxon>
        <taxon>Stichopodidae</taxon>
        <taxon>Apostichopus</taxon>
    </lineage>
</organism>
<dbReference type="AlphaFoldDB" id="A0A2G8JX16"/>
<dbReference type="PANTHER" id="PTHR35518:SF2">
    <property type="entry name" value="MAINTENANCE OF TELOMERE CAPPING PROTEIN 6"/>
    <property type="match status" value="1"/>
</dbReference>
<reference evidence="5 6" key="1">
    <citation type="journal article" date="2017" name="PLoS Biol.">
        <title>The sea cucumber genome provides insights into morphological evolution and visceral regeneration.</title>
        <authorList>
            <person name="Zhang X."/>
            <person name="Sun L."/>
            <person name="Yuan J."/>
            <person name="Sun Y."/>
            <person name="Gao Y."/>
            <person name="Zhang L."/>
            <person name="Li S."/>
            <person name="Dai H."/>
            <person name="Hamel J.F."/>
            <person name="Liu C."/>
            <person name="Yu Y."/>
            <person name="Liu S."/>
            <person name="Lin W."/>
            <person name="Guo K."/>
            <person name="Jin S."/>
            <person name="Xu P."/>
            <person name="Storey K.B."/>
            <person name="Huan P."/>
            <person name="Zhang T."/>
            <person name="Zhou Y."/>
            <person name="Zhang J."/>
            <person name="Lin C."/>
            <person name="Li X."/>
            <person name="Xing L."/>
            <person name="Huo D."/>
            <person name="Sun M."/>
            <person name="Wang L."/>
            <person name="Mercier A."/>
            <person name="Li F."/>
            <person name="Yang H."/>
            <person name="Xiang J."/>
        </authorList>
    </citation>
    <scope>NUCLEOTIDE SEQUENCE [LARGE SCALE GENOMIC DNA]</scope>
    <source>
        <strain evidence="5">Shaxun</strain>
        <tissue evidence="5">Muscle</tissue>
    </source>
</reference>
<dbReference type="EMBL" id="MRZV01001141">
    <property type="protein sequence ID" value="PIK40282.1"/>
    <property type="molecule type" value="Genomic_DNA"/>
</dbReference>
<evidence type="ECO:0000313" key="6">
    <source>
        <dbReference type="Proteomes" id="UP000230750"/>
    </source>
</evidence>
<dbReference type="PANTHER" id="PTHR35518">
    <property type="entry name" value="MAINTENANCE OF TELOMOERE CAPPING"/>
    <property type="match status" value="1"/>
</dbReference>
<sequence length="378" mass="43036">MFILSSQQLSFSKDDYLNYVRYYSSHQTSEPLRRFDGNNGKLFLLAKGAEILAGELSKDDKITCHLRQIMNVTEVDSNSTYKFTILVEDESDERTFQAEVLAQLSYSSEGSAIVADILSIVLDDCKWPPPYNKAWLCLANQELSLTDMLNIGVHALELDPWWCFNKLRLSHAHKRAVGCSPLDRAFYLGIKEIGEWVKDPRNKGKVIRIYFEDGEEHTEGHDDLINGPIQEYVEPFVFTPSDLKETFNGNWPSMGELRKLDKTVIFAGDGNCTHGGKYIHEAYWEQFPVNMFTPYPHCGGRNLSVTRRYYSDSTNYGPFWNGPKKTGVILDFSEYAKCRVGYPAADQLNPVMLRSAIYTWAEGEPSTNLTQSTCIYIG</sequence>
<evidence type="ECO:0000256" key="3">
    <source>
        <dbReference type="ARBA" id="ARBA00022989"/>
    </source>
</evidence>
<evidence type="ECO:0000256" key="2">
    <source>
        <dbReference type="ARBA" id="ARBA00022692"/>
    </source>
</evidence>
<dbReference type="Gene3D" id="3.20.20.190">
    <property type="entry name" value="Phosphatidylinositol (PI) phosphodiesterase"/>
    <property type="match status" value="1"/>
</dbReference>
<evidence type="ECO:0000256" key="1">
    <source>
        <dbReference type="ARBA" id="ARBA00004370"/>
    </source>
</evidence>
<dbReference type="GO" id="GO:0008081">
    <property type="term" value="F:phosphoric diester hydrolase activity"/>
    <property type="evidence" value="ECO:0007669"/>
    <property type="project" value="InterPro"/>
</dbReference>
<keyword evidence="3" id="KW-1133">Transmembrane helix</keyword>
<keyword evidence="6" id="KW-1185">Reference proteome</keyword>
<keyword evidence="4" id="KW-0472">Membrane</keyword>
<comment type="subcellular location">
    <subcellularLocation>
        <location evidence="1">Membrane</location>
    </subcellularLocation>
</comment>
<dbReference type="InterPro" id="IPR051008">
    <property type="entry name" value="Telomere_Capping_Maintenance"/>
</dbReference>
<dbReference type="GO" id="GO:0016020">
    <property type="term" value="C:membrane"/>
    <property type="evidence" value="ECO:0007669"/>
    <property type="project" value="UniProtKB-SubCell"/>
</dbReference>
<proteinExistence type="predicted"/>
<dbReference type="SUPFAM" id="SSF51695">
    <property type="entry name" value="PLC-like phosphodiesterases"/>
    <property type="match status" value="1"/>
</dbReference>
<protein>
    <submittedName>
        <fullName evidence="5">Uncharacterized protein</fullName>
    </submittedName>
</protein>
<dbReference type="OrthoDB" id="7984201at2759"/>
<name>A0A2G8JX16_STIJA</name>
<keyword evidence="2" id="KW-0812">Transmembrane</keyword>
<accession>A0A2G8JX16</accession>